<feature type="domain" description="Helicase C-terminal" evidence="8">
    <location>
        <begin position="54"/>
        <end position="202"/>
    </location>
</feature>
<dbReference type="InterPro" id="IPR050079">
    <property type="entry name" value="DEAD_box_RNA_helicase"/>
</dbReference>
<proteinExistence type="inferred from homology"/>
<accession>A0A6J4MU43</accession>
<dbReference type="EC" id="3.6.4.13" evidence="9"/>
<dbReference type="Gene3D" id="3.40.50.300">
    <property type="entry name" value="P-loop containing nucleotide triphosphate hydrolases"/>
    <property type="match status" value="1"/>
</dbReference>
<dbReference type="PROSITE" id="PS51194">
    <property type="entry name" value="HELICASE_CTER"/>
    <property type="match status" value="1"/>
</dbReference>
<dbReference type="SUPFAM" id="SSF52540">
    <property type="entry name" value="P-loop containing nucleoside triphosphate hydrolases"/>
    <property type="match status" value="1"/>
</dbReference>
<dbReference type="GO" id="GO:0005524">
    <property type="term" value="F:ATP binding"/>
    <property type="evidence" value="ECO:0007669"/>
    <property type="project" value="UniProtKB-KW"/>
</dbReference>
<feature type="compositionally biased region" description="Basic and acidic residues" evidence="7">
    <location>
        <begin position="268"/>
        <end position="294"/>
    </location>
</feature>
<evidence type="ECO:0000256" key="6">
    <source>
        <dbReference type="ARBA" id="ARBA00038437"/>
    </source>
</evidence>
<dbReference type="InterPro" id="IPR027417">
    <property type="entry name" value="P-loop_NTPase"/>
</dbReference>
<dbReference type="PANTHER" id="PTHR47959:SF1">
    <property type="entry name" value="ATP-DEPENDENT RNA HELICASE DBPA"/>
    <property type="match status" value="1"/>
</dbReference>
<keyword evidence="4 9" id="KW-0347">Helicase</keyword>
<evidence type="ECO:0000256" key="7">
    <source>
        <dbReference type="SAM" id="MobiDB-lite"/>
    </source>
</evidence>
<dbReference type="GO" id="GO:0016787">
    <property type="term" value="F:hydrolase activity"/>
    <property type="evidence" value="ECO:0007669"/>
    <property type="project" value="UniProtKB-KW"/>
</dbReference>
<dbReference type="Pfam" id="PF03880">
    <property type="entry name" value="DbpA"/>
    <property type="match status" value="1"/>
</dbReference>
<feature type="non-terminal residue" evidence="9">
    <location>
        <position position="1"/>
    </location>
</feature>
<dbReference type="InterPro" id="IPR005580">
    <property type="entry name" value="DbpA/CsdA_RNA-bd_dom"/>
</dbReference>
<dbReference type="Gene3D" id="3.30.70.330">
    <property type="match status" value="1"/>
</dbReference>
<keyword evidence="3 9" id="KW-0378">Hydrolase</keyword>
<evidence type="ECO:0000256" key="3">
    <source>
        <dbReference type="ARBA" id="ARBA00022801"/>
    </source>
</evidence>
<comment type="similarity">
    <text evidence="6">Belongs to the DEAD box helicase family.</text>
</comment>
<dbReference type="CDD" id="cd12252">
    <property type="entry name" value="RRM_DbpA"/>
    <property type="match status" value="1"/>
</dbReference>
<evidence type="ECO:0000259" key="8">
    <source>
        <dbReference type="PROSITE" id="PS51194"/>
    </source>
</evidence>
<dbReference type="InterPro" id="IPR001650">
    <property type="entry name" value="Helicase_C-like"/>
</dbReference>
<dbReference type="PANTHER" id="PTHR47959">
    <property type="entry name" value="ATP-DEPENDENT RNA HELICASE RHLE-RELATED"/>
    <property type="match status" value="1"/>
</dbReference>
<evidence type="ECO:0000256" key="5">
    <source>
        <dbReference type="ARBA" id="ARBA00022840"/>
    </source>
</evidence>
<dbReference type="AlphaFoldDB" id="A0A6J4MU43"/>
<dbReference type="CDD" id="cd18787">
    <property type="entry name" value="SF2_C_DEAD"/>
    <property type="match status" value="1"/>
</dbReference>
<dbReference type="Pfam" id="PF00271">
    <property type="entry name" value="Helicase_C"/>
    <property type="match status" value="1"/>
</dbReference>
<gene>
    <name evidence="9" type="ORF">AVDCRST_MAG89-4364</name>
</gene>
<keyword evidence="1" id="KW-0963">Cytoplasm</keyword>
<keyword evidence="5" id="KW-0067">ATP-binding</keyword>
<organism evidence="9">
    <name type="scientific">uncultured Gemmatimonadota bacterium</name>
    <dbReference type="NCBI Taxonomy" id="203437"/>
    <lineage>
        <taxon>Bacteria</taxon>
        <taxon>Pseudomonadati</taxon>
        <taxon>Gemmatimonadota</taxon>
        <taxon>environmental samples</taxon>
    </lineage>
</organism>
<dbReference type="GO" id="GO:0005829">
    <property type="term" value="C:cytosol"/>
    <property type="evidence" value="ECO:0007669"/>
    <property type="project" value="TreeGrafter"/>
</dbReference>
<keyword evidence="2" id="KW-0547">Nucleotide-binding</keyword>
<evidence type="ECO:0000256" key="2">
    <source>
        <dbReference type="ARBA" id="ARBA00022741"/>
    </source>
</evidence>
<feature type="region of interest" description="Disordered" evidence="7">
    <location>
        <begin position="252"/>
        <end position="303"/>
    </location>
</feature>
<evidence type="ECO:0000256" key="4">
    <source>
        <dbReference type="ARBA" id="ARBA00022806"/>
    </source>
</evidence>
<dbReference type="GO" id="GO:0003724">
    <property type="term" value="F:RNA helicase activity"/>
    <property type="evidence" value="ECO:0007669"/>
    <property type="project" value="UniProtKB-EC"/>
</dbReference>
<evidence type="ECO:0000256" key="1">
    <source>
        <dbReference type="ARBA" id="ARBA00022490"/>
    </source>
</evidence>
<dbReference type="EMBL" id="CADCTV010000914">
    <property type="protein sequence ID" value="CAA9368753.1"/>
    <property type="molecule type" value="Genomic_DNA"/>
</dbReference>
<dbReference type="InterPro" id="IPR057325">
    <property type="entry name" value="DeaD_dimer"/>
</dbReference>
<dbReference type="SMART" id="SM00490">
    <property type="entry name" value="HELICc"/>
    <property type="match status" value="1"/>
</dbReference>
<sequence length="378" mass="42025">QERQTALFSATFPPRIATLAERHMRSPERIMVQTRQLETPLVRQVAYTVARPYKLEALGRVLDLEAPTSAIVFCRTRVEVDELTENLGVRGYRPEALHGGLNQTQRDRVMKRFRDGTADLLIATDVAARGLDVEHVSHVVNYDIPQTPEVYVHRIGRTGRAGREGTAITLVQPREHGLLRAIERLVRQKIENARIPTIADLRTRRLELLRTAIHETLIEDEFDVYRDAVAPLTEQWDVLDIAAAAANLAADATRGEEPDEAADIPQFEPRERGSYDGRESRGPRGRRDQIEGPRRGSGGNQTRLFISVGRRRGVRPGDIVGAIAGEAGLAGNSIGAIEIADQFTLVEVPESAADQVIRALSRSRIKGIQATVRRAKED</sequence>
<protein>
    <submittedName>
        <fullName evidence="9">DEAD-box ATP-dependent RNA helicase DeaD ( CshA)</fullName>
        <ecNumber evidence="9">3.6.4.13</ecNumber>
    </submittedName>
</protein>
<name>A0A6J4MU43_9BACT</name>
<dbReference type="Pfam" id="PF25399">
    <property type="entry name" value="DeaD_dimer"/>
    <property type="match status" value="1"/>
</dbReference>
<reference evidence="9" key="1">
    <citation type="submission" date="2020-02" db="EMBL/GenBank/DDBJ databases">
        <authorList>
            <person name="Meier V. D."/>
        </authorList>
    </citation>
    <scope>NUCLEOTIDE SEQUENCE</scope>
    <source>
        <strain evidence="9">AVDCRST_MAG89</strain>
    </source>
</reference>
<evidence type="ECO:0000313" key="9">
    <source>
        <dbReference type="EMBL" id="CAA9368753.1"/>
    </source>
</evidence>
<dbReference type="InterPro" id="IPR012677">
    <property type="entry name" value="Nucleotide-bd_a/b_plait_sf"/>
</dbReference>